<feature type="compositionally biased region" description="Polar residues" evidence="1">
    <location>
        <begin position="546"/>
        <end position="559"/>
    </location>
</feature>
<feature type="region of interest" description="Disordered" evidence="1">
    <location>
        <begin position="390"/>
        <end position="434"/>
    </location>
</feature>
<evidence type="ECO:0000313" key="3">
    <source>
        <dbReference type="Proteomes" id="UP001358417"/>
    </source>
</evidence>
<reference evidence="2 3" key="1">
    <citation type="submission" date="2023-08" db="EMBL/GenBank/DDBJ databases">
        <title>Black Yeasts Isolated from many extreme environments.</title>
        <authorList>
            <person name="Coleine C."/>
            <person name="Stajich J.E."/>
            <person name="Selbmann L."/>
        </authorList>
    </citation>
    <scope>NUCLEOTIDE SEQUENCE [LARGE SCALE GENOMIC DNA]</scope>
    <source>
        <strain evidence="2 3">CCFEE 5792</strain>
    </source>
</reference>
<protein>
    <recommendedName>
        <fullName evidence="4">LysM domain-containing protein</fullName>
    </recommendedName>
</protein>
<feature type="compositionally biased region" description="Polar residues" evidence="1">
    <location>
        <begin position="412"/>
        <end position="429"/>
    </location>
</feature>
<dbReference type="PANTHER" id="PTHR20932:SF8">
    <property type="entry name" value="LD22649P"/>
    <property type="match status" value="1"/>
</dbReference>
<dbReference type="SUPFAM" id="SSF54106">
    <property type="entry name" value="LysM domain"/>
    <property type="match status" value="1"/>
</dbReference>
<proteinExistence type="predicted"/>
<gene>
    <name evidence="2" type="ORF">LTR84_012652</name>
</gene>
<feature type="region of interest" description="Disordered" evidence="1">
    <location>
        <begin position="478"/>
        <end position="508"/>
    </location>
</feature>
<accession>A0AAV9NEY3</accession>
<dbReference type="InterPro" id="IPR045030">
    <property type="entry name" value="LYSM1-4"/>
</dbReference>
<dbReference type="InterPro" id="IPR018392">
    <property type="entry name" value="LysM"/>
</dbReference>
<dbReference type="InterPro" id="IPR036779">
    <property type="entry name" value="LysM_dom_sf"/>
</dbReference>
<feature type="region of interest" description="Disordered" evidence="1">
    <location>
        <begin position="111"/>
        <end position="160"/>
    </location>
</feature>
<feature type="compositionally biased region" description="Polar residues" evidence="1">
    <location>
        <begin position="392"/>
        <end position="401"/>
    </location>
</feature>
<name>A0AAV9NEY3_9EURO</name>
<feature type="compositionally biased region" description="Low complexity" evidence="1">
    <location>
        <begin position="576"/>
        <end position="593"/>
    </location>
</feature>
<comment type="caution">
    <text evidence="2">The sequence shown here is derived from an EMBL/GenBank/DDBJ whole genome shotgun (WGS) entry which is preliminary data.</text>
</comment>
<feature type="compositionally biased region" description="Polar residues" evidence="1">
    <location>
        <begin position="488"/>
        <end position="508"/>
    </location>
</feature>
<dbReference type="Proteomes" id="UP001358417">
    <property type="component" value="Unassembled WGS sequence"/>
</dbReference>
<feature type="region of interest" description="Disordered" evidence="1">
    <location>
        <begin position="1"/>
        <end position="96"/>
    </location>
</feature>
<feature type="region of interest" description="Disordered" evidence="1">
    <location>
        <begin position="188"/>
        <end position="208"/>
    </location>
</feature>
<evidence type="ECO:0000313" key="2">
    <source>
        <dbReference type="EMBL" id="KAK5056099.1"/>
    </source>
</evidence>
<feature type="compositionally biased region" description="Polar residues" evidence="1">
    <location>
        <begin position="81"/>
        <end position="91"/>
    </location>
</feature>
<dbReference type="Gene3D" id="3.10.350.10">
    <property type="entry name" value="LysM domain"/>
    <property type="match status" value="1"/>
</dbReference>
<sequence>MNNSSHTGLYQSANSSTSTLRPRATRLISYLDDDTPDATAISTSSAPTSTSTPPRFPSRGVSPNVTAKKPKSPDKSKNGLAATSRSQSPSLGGQGLWDSWSSIQGIASSLLGSDTSTSAKDKPNNSFKTPLWMKQDKSFAPKPPALEWGPSKEPGTAIPGSIEERKAKLEAKKREALLLASAAEAQDSSGRFKRRDSDADLSTSKSTDSNQDALVYMHKIQKGDTLPGVIIKYNCQAEAFRKLNRFWPNDNIQTRTHVLVPVDACSARGRKVDSPYLSPDLFDSGFAQANKDSSSINGTSPTRTANPTISSTLTSEPLTLITSLSEEVEFKHDSWVMLPSFKDAIEVLRVPRRALGYFPRARRKSNTALTAISATSTPRTSFDMLRHPPTHAAQTSASLGSSPVRRPGLPTRMSSARQRSSSVTNSGNSFMDALRGPGGVGTLSGLRTEVSRPGPAEDPLNKKFANYLPDLLPPEAMPRTGFSLRPSARSTPRASTDSVRSTRSNSANMGDVGVAIEGWVRKMAGTKSLRDRHGAAPKMGDLIELETNSESTQLSTSRSDIGLEANIDQVRQSDDTPTPTTAKPAESTSTSTAIEQELLNERFPMRGRVQNAYETKKM</sequence>
<dbReference type="CDD" id="cd00118">
    <property type="entry name" value="LysM"/>
    <property type="match status" value="1"/>
</dbReference>
<dbReference type="EMBL" id="JAVRRD010000008">
    <property type="protein sequence ID" value="KAK5056099.1"/>
    <property type="molecule type" value="Genomic_DNA"/>
</dbReference>
<organism evidence="2 3">
    <name type="scientific">Exophiala bonariae</name>
    <dbReference type="NCBI Taxonomy" id="1690606"/>
    <lineage>
        <taxon>Eukaryota</taxon>
        <taxon>Fungi</taxon>
        <taxon>Dikarya</taxon>
        <taxon>Ascomycota</taxon>
        <taxon>Pezizomycotina</taxon>
        <taxon>Eurotiomycetes</taxon>
        <taxon>Chaetothyriomycetidae</taxon>
        <taxon>Chaetothyriales</taxon>
        <taxon>Herpotrichiellaceae</taxon>
        <taxon>Exophiala</taxon>
    </lineage>
</organism>
<dbReference type="PANTHER" id="PTHR20932">
    <property type="entry name" value="LYSM AND PUTATIVE PEPTIDOGLYCAN-BINDING DOMAIN-CONTAINING PROTEIN"/>
    <property type="match status" value="1"/>
</dbReference>
<dbReference type="AlphaFoldDB" id="A0AAV9NEY3"/>
<dbReference type="GeneID" id="89980794"/>
<evidence type="ECO:0000256" key="1">
    <source>
        <dbReference type="SAM" id="MobiDB-lite"/>
    </source>
</evidence>
<feature type="compositionally biased region" description="Polar residues" evidence="1">
    <location>
        <begin position="1"/>
        <end position="20"/>
    </location>
</feature>
<feature type="compositionally biased region" description="Low complexity" evidence="1">
    <location>
        <begin position="37"/>
        <end position="53"/>
    </location>
</feature>
<feature type="compositionally biased region" description="Polar residues" evidence="1">
    <location>
        <begin position="111"/>
        <end position="128"/>
    </location>
</feature>
<keyword evidence="3" id="KW-1185">Reference proteome</keyword>
<evidence type="ECO:0008006" key="4">
    <source>
        <dbReference type="Google" id="ProtNLM"/>
    </source>
</evidence>
<feature type="region of interest" description="Disordered" evidence="1">
    <location>
        <begin position="528"/>
        <end position="618"/>
    </location>
</feature>
<dbReference type="RefSeq" id="XP_064708069.1">
    <property type="nucleotide sequence ID" value="XM_064856169.1"/>
</dbReference>